<evidence type="ECO:0000313" key="2">
    <source>
        <dbReference type="EMBL" id="GIQ69024.1"/>
    </source>
</evidence>
<dbReference type="InterPro" id="IPR025285">
    <property type="entry name" value="DUF4145"/>
</dbReference>
<evidence type="ECO:0000313" key="3">
    <source>
        <dbReference type="Proteomes" id="UP000677918"/>
    </source>
</evidence>
<dbReference type="Proteomes" id="UP000677918">
    <property type="component" value="Unassembled WGS sequence"/>
</dbReference>
<dbReference type="Pfam" id="PF13643">
    <property type="entry name" value="DUF4145"/>
    <property type="match status" value="1"/>
</dbReference>
<dbReference type="EMBL" id="BOVK01000022">
    <property type="protein sequence ID" value="GIQ69024.1"/>
    <property type="molecule type" value="Genomic_DNA"/>
</dbReference>
<sequence length="223" mass="25587">MSPEQGAVLLCYHCGNKTFMDLINNHRLVNSDDISDNYVNVQYSVEFVRNWYTYACKVCGEITLKREEWFSEDTHHDGRPILKSQIVYPQVTNKESNMPNGVFEAFEAAIKVRHLDGAICVLSLRRALERMCNDKGATQRNLYRKLKFLADSKILPPILDEMAYILKQLGNAAAHADDVTFDEHLVSSMIEFTQMILDYVYNMPEKLKSVQKLMGVVEGRVID</sequence>
<protein>
    <recommendedName>
        <fullName evidence="1">DUF4145 domain-containing protein</fullName>
    </recommendedName>
</protein>
<dbReference type="AlphaFoldDB" id="A0A8J4H515"/>
<keyword evidence="3" id="KW-1185">Reference proteome</keyword>
<accession>A0A8J4H515</accession>
<gene>
    <name evidence="2" type="ORF">XYCOK13_18480</name>
</gene>
<reference evidence="2" key="1">
    <citation type="submission" date="2021-04" db="EMBL/GenBank/DDBJ databases">
        <title>Draft genome sequence of Xylanibacillus composti strain K13.</title>
        <authorList>
            <person name="Uke A."/>
            <person name="Chhe C."/>
            <person name="Baramee S."/>
            <person name="Kosugi A."/>
        </authorList>
    </citation>
    <scope>NUCLEOTIDE SEQUENCE</scope>
    <source>
        <strain evidence="2">K13</strain>
    </source>
</reference>
<comment type="caution">
    <text evidence="2">The sequence shown here is derived from an EMBL/GenBank/DDBJ whole genome shotgun (WGS) entry which is preliminary data.</text>
</comment>
<organism evidence="2 3">
    <name type="scientific">Xylanibacillus composti</name>
    <dbReference type="NCBI Taxonomy" id="1572762"/>
    <lineage>
        <taxon>Bacteria</taxon>
        <taxon>Bacillati</taxon>
        <taxon>Bacillota</taxon>
        <taxon>Bacilli</taxon>
        <taxon>Bacillales</taxon>
        <taxon>Paenibacillaceae</taxon>
        <taxon>Xylanibacillus</taxon>
    </lineage>
</organism>
<evidence type="ECO:0000259" key="1">
    <source>
        <dbReference type="Pfam" id="PF13643"/>
    </source>
</evidence>
<feature type="domain" description="DUF4145" evidence="1">
    <location>
        <begin position="112"/>
        <end position="193"/>
    </location>
</feature>
<dbReference type="RefSeq" id="WP_213411831.1">
    <property type="nucleotide sequence ID" value="NZ_BOVK01000022.1"/>
</dbReference>
<proteinExistence type="predicted"/>
<name>A0A8J4H515_9BACL</name>